<evidence type="ECO:0000313" key="2">
    <source>
        <dbReference type="EMBL" id="EDY17685.1"/>
    </source>
</evidence>
<evidence type="ECO:0000259" key="1">
    <source>
        <dbReference type="Pfam" id="PF04536"/>
    </source>
</evidence>
<dbReference type="Pfam" id="PF04536">
    <property type="entry name" value="TPM_phosphatase"/>
    <property type="match status" value="1"/>
</dbReference>
<feature type="domain" description="TPM" evidence="1">
    <location>
        <begin position="5"/>
        <end position="121"/>
    </location>
</feature>
<dbReference type="InParanoid" id="B4D734"/>
<protein>
    <recommendedName>
        <fullName evidence="1">TPM domain-containing protein</fullName>
    </recommendedName>
</protein>
<dbReference type="PANTHER" id="PTHR30373">
    <property type="entry name" value="UPF0603 PROTEIN YGCG"/>
    <property type="match status" value="1"/>
</dbReference>
<accession>B4D734</accession>
<comment type="caution">
    <text evidence="2">The sequence shown here is derived from an EMBL/GenBank/DDBJ whole genome shotgun (WGS) entry which is preliminary data.</text>
</comment>
<dbReference type="RefSeq" id="WP_006982045.1">
    <property type="nucleotide sequence ID" value="NZ_ABVL01000017.1"/>
</dbReference>
<dbReference type="STRING" id="497964.CfE428DRAFT_4724"/>
<dbReference type="eggNOG" id="COG3762">
    <property type="taxonomic scope" value="Bacteria"/>
</dbReference>
<gene>
    <name evidence="2" type="ORF">CfE428DRAFT_4724</name>
</gene>
<proteinExistence type="predicted"/>
<dbReference type="Proteomes" id="UP000005824">
    <property type="component" value="Unassembled WGS sequence"/>
</dbReference>
<name>B4D734_9BACT</name>
<dbReference type="AlphaFoldDB" id="B4D734"/>
<dbReference type="PANTHER" id="PTHR30373:SF8">
    <property type="entry name" value="BLL7265 PROTEIN"/>
    <property type="match status" value="1"/>
</dbReference>
<keyword evidence="3" id="KW-1185">Reference proteome</keyword>
<organism evidence="2 3">
    <name type="scientific">Chthoniobacter flavus Ellin428</name>
    <dbReference type="NCBI Taxonomy" id="497964"/>
    <lineage>
        <taxon>Bacteria</taxon>
        <taxon>Pseudomonadati</taxon>
        <taxon>Verrucomicrobiota</taxon>
        <taxon>Spartobacteria</taxon>
        <taxon>Chthoniobacterales</taxon>
        <taxon>Chthoniobacteraceae</taxon>
        <taxon>Chthoniobacter</taxon>
    </lineage>
</organism>
<evidence type="ECO:0000313" key="3">
    <source>
        <dbReference type="Proteomes" id="UP000005824"/>
    </source>
</evidence>
<dbReference type="Gene3D" id="3.10.310.50">
    <property type="match status" value="1"/>
</dbReference>
<dbReference type="InterPro" id="IPR007621">
    <property type="entry name" value="TPM_dom"/>
</dbReference>
<dbReference type="EMBL" id="ABVL01000017">
    <property type="protein sequence ID" value="EDY17685.1"/>
    <property type="molecule type" value="Genomic_DNA"/>
</dbReference>
<sequence>MKTREFISRLDDSKIVAEITEAEKTTSGEIRIFISRKKPDDALVRARERFEKMGMTRTRHRNAVLIYFAPLVQKFAVVGDSGIHEKCGDAFWEETVMEIGTHLRSDHFTEAVQHAVRKVGALLAQHFPAEPDDTDELPNEIEHD</sequence>
<reference evidence="2 3" key="1">
    <citation type="journal article" date="2011" name="J. Bacteriol.">
        <title>Genome sequence of Chthoniobacter flavus Ellin428, an aerobic heterotrophic soil bacterium.</title>
        <authorList>
            <person name="Kant R."/>
            <person name="van Passel M.W."/>
            <person name="Palva A."/>
            <person name="Lucas S."/>
            <person name="Lapidus A."/>
            <person name="Glavina Del Rio T."/>
            <person name="Dalin E."/>
            <person name="Tice H."/>
            <person name="Bruce D."/>
            <person name="Goodwin L."/>
            <person name="Pitluck S."/>
            <person name="Larimer F.W."/>
            <person name="Land M.L."/>
            <person name="Hauser L."/>
            <person name="Sangwan P."/>
            <person name="de Vos W.M."/>
            <person name="Janssen P.H."/>
            <person name="Smidt H."/>
        </authorList>
    </citation>
    <scope>NUCLEOTIDE SEQUENCE [LARGE SCALE GENOMIC DNA]</scope>
    <source>
        <strain evidence="2 3">Ellin428</strain>
    </source>
</reference>